<sequence>MKFNILYEDEDVLVIDKLAGMVADEIPRRIHRLDKDTSGILLIAKNDKALEFFQKQFKEGRVEKKYLALVVGNLKNQRGVIETLISRSPKDRRKQKVYLPGEPGSQGKRRVITKYKVLQRFQNYTLIEVTPETGRKHQIRAHFAYLGHPIAGDKLYGFKGQICPSGLKRQFLHANYLKIKLPNGAPAKAGTREFKSELPNDLKLCLQNLKPL</sequence>
<evidence type="ECO:0000313" key="5">
    <source>
        <dbReference type="Proteomes" id="UP000230178"/>
    </source>
</evidence>
<comment type="caution">
    <text evidence="4">The sequence shown here is derived from an EMBL/GenBank/DDBJ whole genome shotgun (WGS) entry which is preliminary data.</text>
</comment>
<dbReference type="PROSITE" id="PS01129">
    <property type="entry name" value="PSI_RLU"/>
    <property type="match status" value="1"/>
</dbReference>
<dbReference type="GO" id="GO:0009982">
    <property type="term" value="F:pseudouridine synthase activity"/>
    <property type="evidence" value="ECO:0007669"/>
    <property type="project" value="InterPro"/>
</dbReference>
<evidence type="ECO:0000313" key="4">
    <source>
        <dbReference type="EMBL" id="PJA83250.1"/>
    </source>
</evidence>
<dbReference type="PANTHER" id="PTHR21600:SF44">
    <property type="entry name" value="RIBOSOMAL LARGE SUBUNIT PSEUDOURIDINE SYNTHASE D"/>
    <property type="match status" value="1"/>
</dbReference>
<evidence type="ECO:0000256" key="2">
    <source>
        <dbReference type="ARBA" id="ARBA00023235"/>
    </source>
</evidence>
<dbReference type="GO" id="GO:0003723">
    <property type="term" value="F:RNA binding"/>
    <property type="evidence" value="ECO:0007669"/>
    <property type="project" value="InterPro"/>
</dbReference>
<organism evidence="4 5">
    <name type="scientific">Candidatus Nealsonbacteria bacterium CG_4_9_14_3_um_filter_37_29</name>
    <dbReference type="NCBI Taxonomy" id="1974696"/>
    <lineage>
        <taxon>Bacteria</taxon>
        <taxon>Candidatus Nealsoniibacteriota</taxon>
    </lineage>
</organism>
<dbReference type="Proteomes" id="UP000230178">
    <property type="component" value="Unassembled WGS sequence"/>
</dbReference>
<dbReference type="SUPFAM" id="SSF55120">
    <property type="entry name" value="Pseudouridine synthase"/>
    <property type="match status" value="1"/>
</dbReference>
<dbReference type="InterPro" id="IPR006145">
    <property type="entry name" value="PsdUridine_synth_RsuA/RluA"/>
</dbReference>
<dbReference type="InterPro" id="IPR020103">
    <property type="entry name" value="PsdUridine_synth_cat_dom_sf"/>
</dbReference>
<feature type="domain" description="Pseudouridine synthase RsuA/RluA-like" evidence="3">
    <location>
        <begin position="26"/>
        <end position="144"/>
    </location>
</feature>
<evidence type="ECO:0000259" key="3">
    <source>
        <dbReference type="Pfam" id="PF00849"/>
    </source>
</evidence>
<keyword evidence="2" id="KW-0413">Isomerase</keyword>
<dbReference type="Pfam" id="PF00849">
    <property type="entry name" value="PseudoU_synth_2"/>
    <property type="match status" value="1"/>
</dbReference>
<dbReference type="PANTHER" id="PTHR21600">
    <property type="entry name" value="MITOCHONDRIAL RNA PSEUDOURIDINE SYNTHASE"/>
    <property type="match status" value="1"/>
</dbReference>
<name>A0A2M7Z3C0_9BACT</name>
<protein>
    <recommendedName>
        <fullName evidence="3">Pseudouridine synthase RsuA/RluA-like domain-containing protein</fullName>
    </recommendedName>
</protein>
<reference evidence="5" key="1">
    <citation type="submission" date="2017-09" db="EMBL/GenBank/DDBJ databases">
        <title>Depth-based differentiation of microbial function through sediment-hosted aquifers and enrichment of novel symbionts in the deep terrestrial subsurface.</title>
        <authorList>
            <person name="Probst A.J."/>
            <person name="Ladd B."/>
            <person name="Jarett J.K."/>
            <person name="Geller-Mcgrath D.E."/>
            <person name="Sieber C.M.K."/>
            <person name="Emerson J.B."/>
            <person name="Anantharaman K."/>
            <person name="Thomas B.C."/>
            <person name="Malmstrom R."/>
            <person name="Stieglmeier M."/>
            <person name="Klingl A."/>
            <person name="Woyke T."/>
            <person name="Ryan C.M."/>
            <person name="Banfield J.F."/>
        </authorList>
    </citation>
    <scope>NUCLEOTIDE SEQUENCE [LARGE SCALE GENOMIC DNA]</scope>
</reference>
<dbReference type="AlphaFoldDB" id="A0A2M7Z3C0"/>
<proteinExistence type="inferred from homology"/>
<evidence type="ECO:0000256" key="1">
    <source>
        <dbReference type="ARBA" id="ARBA00010876"/>
    </source>
</evidence>
<comment type="similarity">
    <text evidence="1">Belongs to the pseudouridine synthase RluA family.</text>
</comment>
<dbReference type="Gene3D" id="3.30.2350.10">
    <property type="entry name" value="Pseudouridine synthase"/>
    <property type="match status" value="1"/>
</dbReference>
<dbReference type="GO" id="GO:0140098">
    <property type="term" value="F:catalytic activity, acting on RNA"/>
    <property type="evidence" value="ECO:0007669"/>
    <property type="project" value="UniProtKB-ARBA"/>
</dbReference>
<dbReference type="EMBL" id="PFVS01000055">
    <property type="protein sequence ID" value="PJA83250.1"/>
    <property type="molecule type" value="Genomic_DNA"/>
</dbReference>
<dbReference type="InterPro" id="IPR050188">
    <property type="entry name" value="RluA_PseudoU_synthase"/>
</dbReference>
<dbReference type="CDD" id="cd02869">
    <property type="entry name" value="PseudoU_synth_RluA_like"/>
    <property type="match status" value="1"/>
</dbReference>
<accession>A0A2M7Z3C0</accession>
<gene>
    <name evidence="4" type="ORF">CO146_01535</name>
</gene>
<dbReference type="InterPro" id="IPR006224">
    <property type="entry name" value="PsdUridine_synth_RluA-like_CS"/>
</dbReference>
<dbReference type="GO" id="GO:0000455">
    <property type="term" value="P:enzyme-directed rRNA pseudouridine synthesis"/>
    <property type="evidence" value="ECO:0007669"/>
    <property type="project" value="TreeGrafter"/>
</dbReference>